<evidence type="ECO:0000313" key="2">
    <source>
        <dbReference type="Proteomes" id="UP001589698"/>
    </source>
</evidence>
<evidence type="ECO:0000313" key="1">
    <source>
        <dbReference type="EMBL" id="MFC0221415.1"/>
    </source>
</evidence>
<reference evidence="1 2" key="1">
    <citation type="submission" date="2024-09" db="EMBL/GenBank/DDBJ databases">
        <authorList>
            <person name="Sun Q."/>
            <person name="Mori K."/>
        </authorList>
    </citation>
    <scope>NUCLEOTIDE SEQUENCE [LARGE SCALE GENOMIC DNA]</scope>
    <source>
        <strain evidence="1 2">CCM 8654</strain>
    </source>
</reference>
<gene>
    <name evidence="1" type="ORF">ACFFJG_02885</name>
</gene>
<sequence>MAAPQISRRTALGSALAAPAALPLVLSGCDIDPPRDAAATDAPTDAASPPEDSALVQEVAAELVRAGAVLAAATAAVPALVERLAPVTAAHAAHLDVLAGALPDQDLPTSPAPTLPARIVPALRAARRSEQRLLRAVRGACTTAASGDLARVLASIAASTSQHAAALSTEVTS</sequence>
<name>A0ABV6DXH7_9ACTN</name>
<dbReference type="EMBL" id="JBHLXH010000001">
    <property type="protein sequence ID" value="MFC0221415.1"/>
    <property type="molecule type" value="Genomic_DNA"/>
</dbReference>
<comment type="caution">
    <text evidence="1">The sequence shown here is derived from an EMBL/GenBank/DDBJ whole genome shotgun (WGS) entry which is preliminary data.</text>
</comment>
<proteinExistence type="predicted"/>
<evidence type="ECO:0008006" key="3">
    <source>
        <dbReference type="Google" id="ProtNLM"/>
    </source>
</evidence>
<dbReference type="InterPro" id="IPR006311">
    <property type="entry name" value="TAT_signal"/>
</dbReference>
<dbReference type="RefSeq" id="WP_378517106.1">
    <property type="nucleotide sequence ID" value="NZ_JBHLXH010000001.1"/>
</dbReference>
<keyword evidence="2" id="KW-1185">Reference proteome</keyword>
<dbReference type="PROSITE" id="PS51318">
    <property type="entry name" value="TAT"/>
    <property type="match status" value="1"/>
</dbReference>
<organism evidence="1 2">
    <name type="scientific">Nocardioides zeicaulis</name>
    <dbReference type="NCBI Taxonomy" id="1776857"/>
    <lineage>
        <taxon>Bacteria</taxon>
        <taxon>Bacillati</taxon>
        <taxon>Actinomycetota</taxon>
        <taxon>Actinomycetes</taxon>
        <taxon>Propionibacteriales</taxon>
        <taxon>Nocardioidaceae</taxon>
        <taxon>Nocardioides</taxon>
    </lineage>
</organism>
<accession>A0ABV6DXH7</accession>
<dbReference type="Proteomes" id="UP001589698">
    <property type="component" value="Unassembled WGS sequence"/>
</dbReference>
<protein>
    <recommendedName>
        <fullName evidence="3">Ferritin-like domain-containing protein</fullName>
    </recommendedName>
</protein>